<accession>A0A940Y4F6</accession>
<evidence type="ECO:0000313" key="2">
    <source>
        <dbReference type="EMBL" id="MBQ0855413.1"/>
    </source>
</evidence>
<organism evidence="2 3">
    <name type="scientific">Streptomyces liliiviolaceus</name>
    <dbReference type="NCBI Taxonomy" id="2823109"/>
    <lineage>
        <taxon>Bacteria</taxon>
        <taxon>Bacillati</taxon>
        <taxon>Actinomycetota</taxon>
        <taxon>Actinomycetes</taxon>
        <taxon>Kitasatosporales</taxon>
        <taxon>Streptomycetaceae</taxon>
        <taxon>Streptomyces</taxon>
    </lineage>
</organism>
<proteinExistence type="predicted"/>
<protein>
    <submittedName>
        <fullName evidence="2">Type I-E CRISPR-associated protein Cse2/CasB</fullName>
    </submittedName>
</protein>
<evidence type="ECO:0000313" key="3">
    <source>
        <dbReference type="Proteomes" id="UP000677413"/>
    </source>
</evidence>
<dbReference type="InterPro" id="IPR038287">
    <property type="entry name" value="Cse2_sf"/>
</dbReference>
<dbReference type="NCBIfam" id="TIGR02548">
    <property type="entry name" value="casB_cse2"/>
    <property type="match status" value="1"/>
</dbReference>
<name>A0A940Y4F6_9ACTN</name>
<dbReference type="AlphaFoldDB" id="A0A940Y4F6"/>
<dbReference type="CDD" id="cd09731">
    <property type="entry name" value="Cse2_I-E"/>
    <property type="match status" value="1"/>
</dbReference>
<feature type="compositionally biased region" description="Polar residues" evidence="1">
    <location>
        <begin position="219"/>
        <end position="229"/>
    </location>
</feature>
<comment type="caution">
    <text evidence="2">The sequence shown here is derived from an EMBL/GenBank/DDBJ whole genome shotgun (WGS) entry which is preliminary data.</text>
</comment>
<reference evidence="2 3" key="1">
    <citation type="submission" date="2021-04" db="EMBL/GenBank/DDBJ databases">
        <authorList>
            <person name="Tang X."/>
            <person name="Zhou X."/>
            <person name="Chen X."/>
            <person name="Cernava T."/>
            <person name="Zhang C."/>
        </authorList>
    </citation>
    <scope>NUCLEOTIDE SEQUENCE [LARGE SCALE GENOMIC DNA]</scope>
    <source>
        <strain evidence="2 3">BH-SS-21</strain>
    </source>
</reference>
<dbReference type="EMBL" id="JAGPYQ010000002">
    <property type="protein sequence ID" value="MBQ0855413.1"/>
    <property type="molecule type" value="Genomic_DNA"/>
</dbReference>
<evidence type="ECO:0000256" key="1">
    <source>
        <dbReference type="SAM" id="MobiDB-lite"/>
    </source>
</evidence>
<feature type="compositionally biased region" description="Basic and acidic residues" evidence="1">
    <location>
        <begin position="208"/>
        <end position="217"/>
    </location>
</feature>
<dbReference type="Pfam" id="PF09485">
    <property type="entry name" value="CRISPR_Cse2"/>
    <property type="match status" value="1"/>
</dbReference>
<sequence>MTTVTATVPTIQRWFAQITGESTGEIIAPFQRGYLTDQAHAVAALARLRRGAGKKYEQVPDLWGLADTGPLHRKLHDCGRPPSEDELTRAEDAVHVALTLWALHQQSRPTAMHLRHRREKPRGLGAAVRGLMPKDEIAEPVRKRLVRAGTAPDLPSLAQRLRDLVLLLRGNDIALDYALLAEQLYRWQQPGGQDAVRRAWGRSFHAYRAPDDKHDPEDSASSTSPLSADTSDKDAS</sequence>
<dbReference type="Gene3D" id="1.10.520.40">
    <property type="entry name" value="CRISPR-associated protein Cse2"/>
    <property type="match status" value="1"/>
</dbReference>
<gene>
    <name evidence="2" type="primary">casB</name>
    <name evidence="2" type="ORF">J8N05_45410</name>
</gene>
<dbReference type="InterPro" id="IPR013382">
    <property type="entry name" value="CRISPR-assoc_prot_Cse2"/>
</dbReference>
<feature type="region of interest" description="Disordered" evidence="1">
    <location>
        <begin position="207"/>
        <end position="236"/>
    </location>
</feature>
<dbReference type="Proteomes" id="UP000677413">
    <property type="component" value="Unassembled WGS sequence"/>
</dbReference>
<keyword evidence="3" id="KW-1185">Reference proteome</keyword>
<dbReference type="RefSeq" id="WP_210893745.1">
    <property type="nucleotide sequence ID" value="NZ_JAGPYQ010000002.1"/>
</dbReference>